<dbReference type="Proteomes" id="UP000660862">
    <property type="component" value="Unassembled WGS sequence"/>
</dbReference>
<keyword evidence="3 6" id="KW-0732">Signal</keyword>
<feature type="chain" id="PRO_5037943360" evidence="6">
    <location>
        <begin position="23"/>
        <end position="647"/>
    </location>
</feature>
<feature type="domain" description="RagB/SusD" evidence="7">
    <location>
        <begin position="350"/>
        <end position="647"/>
    </location>
</feature>
<evidence type="ECO:0000256" key="5">
    <source>
        <dbReference type="ARBA" id="ARBA00023237"/>
    </source>
</evidence>
<dbReference type="InterPro" id="IPR012944">
    <property type="entry name" value="SusD_RagB_dom"/>
</dbReference>
<evidence type="ECO:0000256" key="1">
    <source>
        <dbReference type="ARBA" id="ARBA00004442"/>
    </source>
</evidence>
<comment type="subcellular location">
    <subcellularLocation>
        <location evidence="1">Cell outer membrane</location>
    </subcellularLocation>
</comment>
<dbReference type="Gene3D" id="1.25.40.390">
    <property type="match status" value="1"/>
</dbReference>
<gene>
    <name evidence="9" type="ORF">GCM10007415_44010</name>
</gene>
<dbReference type="GO" id="GO:0009279">
    <property type="term" value="C:cell outer membrane"/>
    <property type="evidence" value="ECO:0007669"/>
    <property type="project" value="UniProtKB-SubCell"/>
</dbReference>
<dbReference type="Pfam" id="PF07980">
    <property type="entry name" value="SusD_RagB"/>
    <property type="match status" value="1"/>
</dbReference>
<comment type="caution">
    <text evidence="9">The sequence shown here is derived from an EMBL/GenBank/DDBJ whole genome shotgun (WGS) entry which is preliminary data.</text>
</comment>
<keyword evidence="5" id="KW-0998">Cell outer membrane</keyword>
<dbReference type="InterPro" id="IPR011990">
    <property type="entry name" value="TPR-like_helical_dom_sf"/>
</dbReference>
<dbReference type="SUPFAM" id="SSF48452">
    <property type="entry name" value="TPR-like"/>
    <property type="match status" value="1"/>
</dbReference>
<evidence type="ECO:0000259" key="7">
    <source>
        <dbReference type="Pfam" id="PF07980"/>
    </source>
</evidence>
<dbReference type="EMBL" id="BMER01000006">
    <property type="protein sequence ID" value="GGH03026.1"/>
    <property type="molecule type" value="Genomic_DNA"/>
</dbReference>
<evidence type="ECO:0000313" key="10">
    <source>
        <dbReference type="Proteomes" id="UP000660862"/>
    </source>
</evidence>
<accession>A0A917MF82</accession>
<organism evidence="9 10">
    <name type="scientific">Parapedobacter pyrenivorans</name>
    <dbReference type="NCBI Taxonomy" id="1305674"/>
    <lineage>
        <taxon>Bacteria</taxon>
        <taxon>Pseudomonadati</taxon>
        <taxon>Bacteroidota</taxon>
        <taxon>Sphingobacteriia</taxon>
        <taxon>Sphingobacteriales</taxon>
        <taxon>Sphingobacteriaceae</taxon>
        <taxon>Parapedobacter</taxon>
    </lineage>
</organism>
<feature type="domain" description="SusD-like N-terminal" evidence="8">
    <location>
        <begin position="97"/>
        <end position="229"/>
    </location>
</feature>
<evidence type="ECO:0000256" key="4">
    <source>
        <dbReference type="ARBA" id="ARBA00023136"/>
    </source>
</evidence>
<reference evidence="9" key="2">
    <citation type="submission" date="2020-09" db="EMBL/GenBank/DDBJ databases">
        <authorList>
            <person name="Sun Q."/>
            <person name="Zhou Y."/>
        </authorList>
    </citation>
    <scope>NUCLEOTIDE SEQUENCE</scope>
    <source>
        <strain evidence="9">CGMCC 1.12195</strain>
    </source>
</reference>
<evidence type="ECO:0000256" key="2">
    <source>
        <dbReference type="ARBA" id="ARBA00006275"/>
    </source>
</evidence>
<comment type="similarity">
    <text evidence="2">Belongs to the SusD family.</text>
</comment>
<dbReference type="Pfam" id="PF14322">
    <property type="entry name" value="SusD-like_3"/>
    <property type="match status" value="1"/>
</dbReference>
<keyword evidence="4" id="KW-0472">Membrane</keyword>
<feature type="signal peptide" evidence="6">
    <location>
        <begin position="1"/>
        <end position="22"/>
    </location>
</feature>
<proteinExistence type="inferred from homology"/>
<evidence type="ECO:0000259" key="8">
    <source>
        <dbReference type="Pfam" id="PF14322"/>
    </source>
</evidence>
<sequence length="647" mass="73162">MSDMKKLKFIMVAAIMSLTACGDWLDVVPDGIATLDMAFNSRTQARKYLATCYSYMPKNGGSGDPTTLGGDDIWTRRTTHFSNRFSLAGLNISEGLQNATSPVLPRWQGMYEALRVCNTFLENVDLVPDLPAWEREQWAAEAKVLKAYYHFSLVQMYGPVPLIRENMPVDADVYAVKVERAPVDECFNYIVQLLDEASEGDMLPTIILDPASDYGRITKPIALALKAKVLVTAASPLFNGNNDQATLQNHDGTLLFDATFRPEKWESAVAACKEAIDICHEAGMLLYTFDDAANRYTDTTRLNITLRNAFNLRSNSEIIWANTQMISIPGSGGMIHASMPKLNPDYVNSNDISQWLGMPIKIAEMFYTENGVPLSEDKTRNVGDLYNLRTAQAADKLYIRQGRTTIDMHFDREPRFYAWVGFDGGVWFGAGQYNDKDALSLRYLGFKVGETDGSQGQGNWTGYLPKKFIPYEAQLNAINSISSPSYAWPVMRLSDLYLLYAEAINEADGPNGSNSAELFQYIDQVRARAGLKGVKESWDTYTNNQKYNTQTGLRAIIQKERLIELSFEGQRFWDIRRWKTAPTEYHTPLQGWNMMVSTIDGTEEEVNRLMYQPQLLLEQKFGIRDYFWPIRTSDIEVNPNLVQNIGW</sequence>
<dbReference type="AlphaFoldDB" id="A0A917MF82"/>
<evidence type="ECO:0000256" key="3">
    <source>
        <dbReference type="ARBA" id="ARBA00022729"/>
    </source>
</evidence>
<name>A0A917MF82_9SPHI</name>
<dbReference type="InterPro" id="IPR033985">
    <property type="entry name" value="SusD-like_N"/>
</dbReference>
<dbReference type="PROSITE" id="PS51257">
    <property type="entry name" value="PROKAR_LIPOPROTEIN"/>
    <property type="match status" value="1"/>
</dbReference>
<keyword evidence="10" id="KW-1185">Reference proteome</keyword>
<evidence type="ECO:0000256" key="6">
    <source>
        <dbReference type="SAM" id="SignalP"/>
    </source>
</evidence>
<evidence type="ECO:0000313" key="9">
    <source>
        <dbReference type="EMBL" id="GGH03026.1"/>
    </source>
</evidence>
<protein>
    <submittedName>
        <fullName evidence="9">Starch-binding protein</fullName>
    </submittedName>
</protein>
<reference evidence="9" key="1">
    <citation type="journal article" date="2014" name="Int. J. Syst. Evol. Microbiol.">
        <title>Complete genome sequence of Corynebacterium casei LMG S-19264T (=DSM 44701T), isolated from a smear-ripened cheese.</title>
        <authorList>
            <consortium name="US DOE Joint Genome Institute (JGI-PGF)"/>
            <person name="Walter F."/>
            <person name="Albersmeier A."/>
            <person name="Kalinowski J."/>
            <person name="Ruckert C."/>
        </authorList>
    </citation>
    <scope>NUCLEOTIDE SEQUENCE</scope>
    <source>
        <strain evidence="9">CGMCC 1.12195</strain>
    </source>
</reference>